<name>A0A0L0JRI2_9ACTN</name>
<dbReference type="AlphaFoldDB" id="A0A0L0JRI2"/>
<accession>A0A0L0JRI2</accession>
<dbReference type="EMBL" id="JPPY01000189">
    <property type="protein sequence ID" value="KND28387.1"/>
    <property type="molecule type" value="Genomic_DNA"/>
</dbReference>
<gene>
    <name evidence="1" type="ORF">IQ63_33515</name>
</gene>
<sequence>MGTDEYVIRNLRDQINSFKKVAANMHEQIEALPEKEREELMESVRVLRKSRAARGRMMLPLTVIRPGESSA</sequence>
<dbReference type="PATRIC" id="fig|42234.21.peg.6905"/>
<comment type="caution">
    <text evidence="1">The sequence shown here is derived from an EMBL/GenBank/DDBJ whole genome shotgun (WGS) entry which is preliminary data.</text>
</comment>
<reference evidence="2" key="1">
    <citation type="submission" date="2014-07" db="EMBL/GenBank/DDBJ databases">
        <title>Genome sequencing of plant-pathogenic Streptomyces species.</title>
        <authorList>
            <person name="Harrison J."/>
            <person name="Sapp M."/>
            <person name="Thwaites R."/>
            <person name="Studholme D.J."/>
        </authorList>
    </citation>
    <scope>NUCLEOTIDE SEQUENCE [LARGE SCALE GENOMIC DNA]</scope>
    <source>
        <strain evidence="2">NCPPB 4445</strain>
    </source>
</reference>
<evidence type="ECO:0000313" key="2">
    <source>
        <dbReference type="Proteomes" id="UP000037151"/>
    </source>
</evidence>
<dbReference type="Proteomes" id="UP000037151">
    <property type="component" value="Unassembled WGS sequence"/>
</dbReference>
<proteinExistence type="predicted"/>
<dbReference type="RefSeq" id="WP_050373948.1">
    <property type="nucleotide sequence ID" value="NZ_KQ257831.1"/>
</dbReference>
<protein>
    <submittedName>
        <fullName evidence="1">Uncharacterized protein</fullName>
    </submittedName>
</protein>
<organism evidence="1 2">
    <name type="scientific">Streptomyces acidiscabies</name>
    <dbReference type="NCBI Taxonomy" id="42234"/>
    <lineage>
        <taxon>Bacteria</taxon>
        <taxon>Bacillati</taxon>
        <taxon>Actinomycetota</taxon>
        <taxon>Actinomycetes</taxon>
        <taxon>Kitasatosporales</taxon>
        <taxon>Streptomycetaceae</taxon>
        <taxon>Streptomyces</taxon>
    </lineage>
</organism>
<evidence type="ECO:0000313" key="1">
    <source>
        <dbReference type="EMBL" id="KND28387.1"/>
    </source>
</evidence>